<feature type="transmembrane region" description="Helical" evidence="8">
    <location>
        <begin position="305"/>
        <end position="327"/>
    </location>
</feature>
<keyword evidence="7 8" id="KW-0472">Membrane</keyword>
<keyword evidence="5 8" id="KW-0812">Transmembrane</keyword>
<dbReference type="Proteomes" id="UP000245539">
    <property type="component" value="Unassembled WGS sequence"/>
</dbReference>
<sequence length="340" mass="38258">MTLSTINQRRFERFKSNRKAVWSFWIFTFLFIISLFAEFVANDKPLVVSYDSELYFPVFKSYPETTFGGEFETETEYTDPFVQDLINEKGWILFPLVGYDHQTVINDLPGPAPSGPTKENWFGTDEQGRDLFARILYGFRLSVLFGFSLTIASAIIGVAAGAVQGYYGGWLDLTFQRFMEVWGSMPQLYILIILSSVVQPSFWILLVFMLLFSWMGFVGVVRAEFFRARNFDYVKAAKVMGMSDRRIMFKHILPNAMVATMTFMPLVLSGSITALTGLDFLGFGLPPGSASLGEVLAQGKNNLQAPWLGLSAFAAVGIMTVLLVFIGEGIRDAFDPRKTY</sequence>
<evidence type="ECO:0000256" key="3">
    <source>
        <dbReference type="ARBA" id="ARBA00022475"/>
    </source>
</evidence>
<gene>
    <name evidence="10" type="ORF">DKW60_08300</name>
</gene>
<dbReference type="GO" id="GO:0042884">
    <property type="term" value="P:microcin transport"/>
    <property type="evidence" value="ECO:0007669"/>
    <property type="project" value="TreeGrafter"/>
</dbReference>
<dbReference type="PANTHER" id="PTHR30325">
    <property type="entry name" value="MEMBRANE COMPONENT OF ABC TRANSPORTER"/>
    <property type="match status" value="1"/>
</dbReference>
<evidence type="ECO:0000256" key="5">
    <source>
        <dbReference type="ARBA" id="ARBA00022692"/>
    </source>
</evidence>
<keyword evidence="3" id="KW-1003">Cell membrane</keyword>
<evidence type="ECO:0000256" key="4">
    <source>
        <dbReference type="ARBA" id="ARBA00022519"/>
    </source>
</evidence>
<dbReference type="Pfam" id="PF12911">
    <property type="entry name" value="OppC_N"/>
    <property type="match status" value="1"/>
</dbReference>
<keyword evidence="2 8" id="KW-0813">Transport</keyword>
<evidence type="ECO:0000313" key="11">
    <source>
        <dbReference type="Proteomes" id="UP000245539"/>
    </source>
</evidence>
<dbReference type="InterPro" id="IPR035906">
    <property type="entry name" value="MetI-like_sf"/>
</dbReference>
<comment type="subcellular location">
    <subcellularLocation>
        <location evidence="1">Cell inner membrane</location>
        <topology evidence="1">Multi-pass membrane protein</topology>
    </subcellularLocation>
    <subcellularLocation>
        <location evidence="8">Cell membrane</location>
        <topology evidence="8">Multi-pass membrane protein</topology>
    </subcellularLocation>
</comment>
<dbReference type="InterPro" id="IPR025966">
    <property type="entry name" value="OppC_N"/>
</dbReference>
<dbReference type="GO" id="GO:0005886">
    <property type="term" value="C:plasma membrane"/>
    <property type="evidence" value="ECO:0007669"/>
    <property type="project" value="UniProtKB-SubCell"/>
</dbReference>
<proteinExistence type="inferred from homology"/>
<keyword evidence="4" id="KW-0997">Cell inner membrane</keyword>
<dbReference type="AlphaFoldDB" id="A0A317CI20"/>
<dbReference type="PROSITE" id="PS50928">
    <property type="entry name" value="ABC_TM1"/>
    <property type="match status" value="1"/>
</dbReference>
<organism evidence="10 11">
    <name type="scientific">Leucothrix pacifica</name>
    <dbReference type="NCBI Taxonomy" id="1247513"/>
    <lineage>
        <taxon>Bacteria</taxon>
        <taxon>Pseudomonadati</taxon>
        <taxon>Pseudomonadota</taxon>
        <taxon>Gammaproteobacteria</taxon>
        <taxon>Thiotrichales</taxon>
        <taxon>Thiotrichaceae</taxon>
        <taxon>Leucothrix</taxon>
    </lineage>
</organism>
<dbReference type="FunFam" id="1.10.3720.10:FF:000005">
    <property type="entry name" value="Microcin C ABC transporter permease"/>
    <property type="match status" value="1"/>
</dbReference>
<protein>
    <submittedName>
        <fullName evidence="10">ABC transporter permease</fullName>
    </submittedName>
</protein>
<comment type="caution">
    <text evidence="10">The sequence shown here is derived from an EMBL/GenBank/DDBJ whole genome shotgun (WGS) entry which is preliminary data.</text>
</comment>
<feature type="transmembrane region" description="Helical" evidence="8">
    <location>
        <begin position="188"/>
        <end position="221"/>
    </location>
</feature>
<dbReference type="RefSeq" id="WP_109837190.1">
    <property type="nucleotide sequence ID" value="NZ_QGKM01000017.1"/>
</dbReference>
<feature type="domain" description="ABC transmembrane type-1" evidence="9">
    <location>
        <begin position="139"/>
        <end position="331"/>
    </location>
</feature>
<dbReference type="Pfam" id="PF00528">
    <property type="entry name" value="BPD_transp_1"/>
    <property type="match status" value="1"/>
</dbReference>
<evidence type="ECO:0000259" key="9">
    <source>
        <dbReference type="PROSITE" id="PS50928"/>
    </source>
</evidence>
<dbReference type="SUPFAM" id="SSF161098">
    <property type="entry name" value="MetI-like"/>
    <property type="match status" value="1"/>
</dbReference>
<dbReference type="Gene3D" id="1.10.3720.10">
    <property type="entry name" value="MetI-like"/>
    <property type="match status" value="1"/>
</dbReference>
<dbReference type="EMBL" id="QGKM01000017">
    <property type="protein sequence ID" value="PWQ98218.1"/>
    <property type="molecule type" value="Genomic_DNA"/>
</dbReference>
<name>A0A317CI20_9GAMM</name>
<dbReference type="PANTHER" id="PTHR30325:SF0">
    <property type="entry name" value="INNER MEMBRANE ABC TRANSPORTER PERMEASE PROTEIN YEJE"/>
    <property type="match status" value="1"/>
</dbReference>
<feature type="transmembrane region" description="Helical" evidence="8">
    <location>
        <begin position="252"/>
        <end position="285"/>
    </location>
</feature>
<keyword evidence="11" id="KW-1185">Reference proteome</keyword>
<evidence type="ECO:0000256" key="6">
    <source>
        <dbReference type="ARBA" id="ARBA00022989"/>
    </source>
</evidence>
<keyword evidence="6 8" id="KW-1133">Transmembrane helix</keyword>
<dbReference type="InterPro" id="IPR000515">
    <property type="entry name" value="MetI-like"/>
</dbReference>
<feature type="transmembrane region" description="Helical" evidence="8">
    <location>
        <begin position="20"/>
        <end position="41"/>
    </location>
</feature>
<evidence type="ECO:0000256" key="8">
    <source>
        <dbReference type="RuleBase" id="RU363032"/>
    </source>
</evidence>
<dbReference type="CDD" id="cd06261">
    <property type="entry name" value="TM_PBP2"/>
    <property type="match status" value="1"/>
</dbReference>
<evidence type="ECO:0000313" key="10">
    <source>
        <dbReference type="EMBL" id="PWQ98218.1"/>
    </source>
</evidence>
<evidence type="ECO:0000256" key="1">
    <source>
        <dbReference type="ARBA" id="ARBA00004429"/>
    </source>
</evidence>
<reference evidence="10 11" key="1">
    <citation type="submission" date="2018-05" db="EMBL/GenBank/DDBJ databases">
        <title>Leucothrix arctica sp. nov., isolated from Arctic seawater.</title>
        <authorList>
            <person name="Choi A."/>
            <person name="Baek K."/>
        </authorList>
    </citation>
    <scope>NUCLEOTIDE SEQUENCE [LARGE SCALE GENOMIC DNA]</scope>
    <source>
        <strain evidence="10 11">JCM 18388</strain>
    </source>
</reference>
<comment type="similarity">
    <text evidence="8">Belongs to the binding-protein-dependent transport system permease family.</text>
</comment>
<dbReference type="GO" id="GO:0055085">
    <property type="term" value="P:transmembrane transport"/>
    <property type="evidence" value="ECO:0007669"/>
    <property type="project" value="InterPro"/>
</dbReference>
<evidence type="ECO:0000256" key="7">
    <source>
        <dbReference type="ARBA" id="ARBA00023136"/>
    </source>
</evidence>
<evidence type="ECO:0000256" key="2">
    <source>
        <dbReference type="ARBA" id="ARBA00022448"/>
    </source>
</evidence>
<accession>A0A317CI20</accession>
<feature type="transmembrane region" description="Helical" evidence="8">
    <location>
        <begin position="143"/>
        <end position="168"/>
    </location>
</feature>
<dbReference type="NCBIfam" id="NF011596">
    <property type="entry name" value="PRK15021.1"/>
    <property type="match status" value="1"/>
</dbReference>
<dbReference type="OrthoDB" id="9805884at2"/>